<protein>
    <submittedName>
        <fullName evidence="1">Uncharacterized protein</fullName>
    </submittedName>
</protein>
<name>A0A8S3BED3_9BILA</name>
<reference evidence="1" key="1">
    <citation type="submission" date="2021-02" db="EMBL/GenBank/DDBJ databases">
        <authorList>
            <person name="Nowell W R."/>
        </authorList>
    </citation>
    <scope>NUCLEOTIDE SEQUENCE</scope>
</reference>
<sequence length="58" mass="6718">MARLILDTNSFAYNDRYYKQIRGGAMGSAFTQVLANIDMLEWEQYLIAYQASKNEIYG</sequence>
<gene>
    <name evidence="1" type="ORF">BYL167_LOCUS46897</name>
</gene>
<evidence type="ECO:0000313" key="1">
    <source>
        <dbReference type="EMBL" id="CAF4770578.1"/>
    </source>
</evidence>
<dbReference type="Proteomes" id="UP000681967">
    <property type="component" value="Unassembled WGS sequence"/>
</dbReference>
<dbReference type="AlphaFoldDB" id="A0A8S3BED3"/>
<accession>A0A8S3BED3</accession>
<comment type="caution">
    <text evidence="1">The sequence shown here is derived from an EMBL/GenBank/DDBJ whole genome shotgun (WGS) entry which is preliminary data.</text>
</comment>
<proteinExistence type="predicted"/>
<evidence type="ECO:0000313" key="2">
    <source>
        <dbReference type="Proteomes" id="UP000681967"/>
    </source>
</evidence>
<organism evidence="1 2">
    <name type="scientific">Rotaria magnacalcarata</name>
    <dbReference type="NCBI Taxonomy" id="392030"/>
    <lineage>
        <taxon>Eukaryota</taxon>
        <taxon>Metazoa</taxon>
        <taxon>Spiralia</taxon>
        <taxon>Gnathifera</taxon>
        <taxon>Rotifera</taxon>
        <taxon>Eurotatoria</taxon>
        <taxon>Bdelloidea</taxon>
        <taxon>Philodinida</taxon>
        <taxon>Philodinidae</taxon>
        <taxon>Rotaria</taxon>
    </lineage>
</organism>
<feature type="non-terminal residue" evidence="1">
    <location>
        <position position="58"/>
    </location>
</feature>
<dbReference type="EMBL" id="CAJOBH010133575">
    <property type="protein sequence ID" value="CAF4770578.1"/>
    <property type="molecule type" value="Genomic_DNA"/>
</dbReference>